<dbReference type="Gene3D" id="1.10.20.10">
    <property type="entry name" value="Histone, subunit A"/>
    <property type="match status" value="1"/>
</dbReference>
<dbReference type="InterPro" id="IPR003195">
    <property type="entry name" value="TFIID_TAF13"/>
</dbReference>
<organism evidence="8 9">
    <name type="scientific">Teratosphaeria destructans</name>
    <dbReference type="NCBI Taxonomy" id="418781"/>
    <lineage>
        <taxon>Eukaryota</taxon>
        <taxon>Fungi</taxon>
        <taxon>Dikarya</taxon>
        <taxon>Ascomycota</taxon>
        <taxon>Pezizomycotina</taxon>
        <taxon>Dothideomycetes</taxon>
        <taxon>Dothideomycetidae</taxon>
        <taxon>Mycosphaerellales</taxon>
        <taxon>Teratosphaeriaceae</taxon>
        <taxon>Teratosphaeria</taxon>
    </lineage>
</organism>
<dbReference type="PANTHER" id="PTHR11380:SF5">
    <property type="entry name" value="TRANSCRIPTION INITIATION FACTOR TFIID SUBUNIT 13"/>
    <property type="match status" value="1"/>
</dbReference>
<keyword evidence="4" id="KW-0539">Nucleus</keyword>
<dbReference type="OrthoDB" id="10266074at2759"/>
<dbReference type="SUPFAM" id="SSF47113">
    <property type="entry name" value="Histone-fold"/>
    <property type="match status" value="1"/>
</dbReference>
<accession>A0A9W7SY57</accession>
<dbReference type="GO" id="GO:0051123">
    <property type="term" value="P:RNA polymerase II preinitiation complex assembly"/>
    <property type="evidence" value="ECO:0007669"/>
    <property type="project" value="TreeGrafter"/>
</dbReference>
<comment type="caution">
    <text evidence="8">The sequence shown here is derived from an EMBL/GenBank/DDBJ whole genome shotgun (WGS) entry which is preliminary data.</text>
</comment>
<dbReference type="AlphaFoldDB" id="A0A9W7SY57"/>
<keyword evidence="3" id="KW-0804">Transcription</keyword>
<dbReference type="InterPro" id="IPR009072">
    <property type="entry name" value="Histone-fold"/>
</dbReference>
<comment type="subcellular location">
    <subcellularLocation>
        <location evidence="1">Nucleus</location>
    </subcellularLocation>
</comment>
<dbReference type="Pfam" id="PF02269">
    <property type="entry name" value="TFIID-18kDa"/>
    <property type="match status" value="1"/>
</dbReference>
<dbReference type="EMBL" id="RIBY02000613">
    <property type="protein sequence ID" value="KAH9839637.1"/>
    <property type="molecule type" value="Genomic_DNA"/>
</dbReference>
<evidence type="ECO:0000256" key="1">
    <source>
        <dbReference type="ARBA" id="ARBA00004123"/>
    </source>
</evidence>
<evidence type="ECO:0000256" key="3">
    <source>
        <dbReference type="ARBA" id="ARBA00023163"/>
    </source>
</evidence>
<evidence type="ECO:0000256" key="4">
    <source>
        <dbReference type="ARBA" id="ARBA00023242"/>
    </source>
</evidence>
<evidence type="ECO:0000313" key="8">
    <source>
        <dbReference type="EMBL" id="KAH9839637.1"/>
    </source>
</evidence>
<dbReference type="Proteomes" id="UP001138500">
    <property type="component" value="Unassembled WGS sequence"/>
</dbReference>
<proteinExistence type="inferred from homology"/>
<sequence>MGEPRARVRKPNAPLFSPSDLTTLLYAFGDHPPSLPHTVTTLDEILTDFIIETCHAAALCASYSRRQKIKVDDFKWVVRRDAALEGRVVETLWKDRTMREARKAVDVEGLQKESIGLADLMDVADVGGVKGEVGGKKGRKGGRRGKRKVGDVEGLEESPDAKRREV</sequence>
<dbReference type="GO" id="GO:0046982">
    <property type="term" value="F:protein heterodimerization activity"/>
    <property type="evidence" value="ECO:0007669"/>
    <property type="project" value="InterPro"/>
</dbReference>
<keyword evidence="2" id="KW-0805">Transcription regulation</keyword>
<reference evidence="8 9" key="1">
    <citation type="journal article" date="2018" name="IMA Fungus">
        <title>IMA Genome-F 10: Nine draft genome sequences of Claviceps purpurea s.lat., including C. arundinis, C. humidiphila, and C. cf. spartinae, pseudomolecules for the pitch canker pathogen Fusarium circinatum, draft genome of Davidsoniella eucalypti, Grosmannia galeiformis, Quambalaria eucalypti, and Teratosphaeria destructans.</title>
        <authorList>
            <person name="Wingfield B.D."/>
            <person name="Liu M."/>
            <person name="Nguyen H.D."/>
            <person name="Lane F.A."/>
            <person name="Morgan S.W."/>
            <person name="De Vos L."/>
            <person name="Wilken P.M."/>
            <person name="Duong T.A."/>
            <person name="Aylward J."/>
            <person name="Coetzee M.P."/>
            <person name="Dadej K."/>
            <person name="De Beer Z.W."/>
            <person name="Findlay W."/>
            <person name="Havenga M."/>
            <person name="Kolarik M."/>
            <person name="Menzies J.G."/>
            <person name="Naidoo K."/>
            <person name="Pochopski O."/>
            <person name="Shoukouhi P."/>
            <person name="Santana Q.C."/>
            <person name="Seifert K.A."/>
            <person name="Soal N."/>
            <person name="Steenkamp E.T."/>
            <person name="Tatham C.T."/>
            <person name="van der Nest M.A."/>
            <person name="Wingfield M.J."/>
        </authorList>
    </citation>
    <scope>NUCLEOTIDE SEQUENCE [LARGE SCALE GENOMIC DNA]</scope>
    <source>
        <strain evidence="8">CMW44962</strain>
    </source>
</reference>
<feature type="region of interest" description="Disordered" evidence="7">
    <location>
        <begin position="129"/>
        <end position="166"/>
    </location>
</feature>
<evidence type="ECO:0000256" key="6">
    <source>
        <dbReference type="ARBA" id="ARBA00040136"/>
    </source>
</evidence>
<evidence type="ECO:0000256" key="5">
    <source>
        <dbReference type="ARBA" id="ARBA00038392"/>
    </source>
</evidence>
<evidence type="ECO:0000256" key="7">
    <source>
        <dbReference type="SAM" id="MobiDB-lite"/>
    </source>
</evidence>
<gene>
    <name evidence="8" type="ORF">Tdes44962_MAKER08034</name>
</gene>
<reference evidence="8 9" key="2">
    <citation type="journal article" date="2021" name="Curr. Genet.">
        <title>Genetic response to nitrogen starvation in the aggressive Eucalyptus foliar pathogen Teratosphaeria destructans.</title>
        <authorList>
            <person name="Havenga M."/>
            <person name="Wingfield B.D."/>
            <person name="Wingfield M.J."/>
            <person name="Dreyer L.L."/>
            <person name="Roets F."/>
            <person name="Aylward J."/>
        </authorList>
    </citation>
    <scope>NUCLEOTIDE SEQUENCE [LARGE SCALE GENOMIC DNA]</scope>
    <source>
        <strain evidence="8">CMW44962</strain>
    </source>
</reference>
<dbReference type="PANTHER" id="PTHR11380">
    <property type="entry name" value="TRANSCRIPTION INITIATION FACTOR TFIID/SUPT3-RELATED"/>
    <property type="match status" value="1"/>
</dbReference>
<evidence type="ECO:0000256" key="2">
    <source>
        <dbReference type="ARBA" id="ARBA00023015"/>
    </source>
</evidence>
<dbReference type="GO" id="GO:0005669">
    <property type="term" value="C:transcription factor TFIID complex"/>
    <property type="evidence" value="ECO:0007669"/>
    <property type="project" value="TreeGrafter"/>
</dbReference>
<comment type="similarity">
    <text evidence="5">Belongs to the TAF13 family.</text>
</comment>
<name>A0A9W7SY57_9PEZI</name>
<protein>
    <recommendedName>
        <fullName evidence="6">Transcription initiation factor TFIID subunit 13</fullName>
    </recommendedName>
</protein>
<keyword evidence="9" id="KW-1185">Reference proteome</keyword>
<feature type="compositionally biased region" description="Basic residues" evidence="7">
    <location>
        <begin position="136"/>
        <end position="147"/>
    </location>
</feature>
<evidence type="ECO:0000313" key="9">
    <source>
        <dbReference type="Proteomes" id="UP001138500"/>
    </source>
</evidence>